<dbReference type="CDD" id="cd17895">
    <property type="entry name" value="AGPR_1_N"/>
    <property type="match status" value="1"/>
</dbReference>
<dbReference type="FunFam" id="3.30.360.10:FF:000014">
    <property type="entry name" value="N-acetyl-gamma-glutamyl-phosphate reductase"/>
    <property type="match status" value="1"/>
</dbReference>
<keyword evidence="3 7" id="KW-0028">Amino-acid biosynthesis</keyword>
<dbReference type="SUPFAM" id="SSF51735">
    <property type="entry name" value="NAD(P)-binding Rossmann-fold domains"/>
    <property type="match status" value="1"/>
</dbReference>
<dbReference type="InterPro" id="IPR036291">
    <property type="entry name" value="NAD(P)-bd_dom_sf"/>
</dbReference>
<dbReference type="RefSeq" id="WP_338079527.1">
    <property type="nucleotide sequence ID" value="NZ_WJNG01000015.1"/>
</dbReference>
<evidence type="ECO:0000256" key="8">
    <source>
        <dbReference type="PROSITE-ProRule" id="PRU10010"/>
    </source>
</evidence>
<evidence type="ECO:0000256" key="2">
    <source>
        <dbReference type="ARBA" id="ARBA00022571"/>
    </source>
</evidence>
<evidence type="ECO:0000256" key="5">
    <source>
        <dbReference type="ARBA" id="ARBA00023002"/>
    </source>
</evidence>
<evidence type="ECO:0000256" key="7">
    <source>
        <dbReference type="HAMAP-Rule" id="MF_00150"/>
    </source>
</evidence>
<dbReference type="PANTHER" id="PTHR32338">
    <property type="entry name" value="N-ACETYL-GAMMA-GLUTAMYL-PHOSPHATE REDUCTASE, CHLOROPLASTIC-RELATED-RELATED"/>
    <property type="match status" value="1"/>
</dbReference>
<comment type="similarity">
    <text evidence="7">Belongs to the NAGSA dehydrogenase family. Type 1 subfamily.</text>
</comment>
<dbReference type="PANTHER" id="PTHR32338:SF10">
    <property type="entry name" value="N-ACETYL-GAMMA-GLUTAMYL-PHOSPHATE REDUCTASE, CHLOROPLASTIC-RELATED"/>
    <property type="match status" value="1"/>
</dbReference>
<dbReference type="UniPathway" id="UPA00068">
    <property type="reaction ID" value="UER00108"/>
</dbReference>
<dbReference type="GO" id="GO:0070401">
    <property type="term" value="F:NADP+ binding"/>
    <property type="evidence" value="ECO:0007669"/>
    <property type="project" value="InterPro"/>
</dbReference>
<comment type="catalytic activity">
    <reaction evidence="6 7">
        <text>N-acetyl-L-glutamate 5-semialdehyde + phosphate + NADP(+) = N-acetyl-L-glutamyl 5-phosphate + NADPH + H(+)</text>
        <dbReference type="Rhea" id="RHEA:21588"/>
        <dbReference type="ChEBI" id="CHEBI:15378"/>
        <dbReference type="ChEBI" id="CHEBI:29123"/>
        <dbReference type="ChEBI" id="CHEBI:43474"/>
        <dbReference type="ChEBI" id="CHEBI:57783"/>
        <dbReference type="ChEBI" id="CHEBI:57936"/>
        <dbReference type="ChEBI" id="CHEBI:58349"/>
        <dbReference type="EC" id="1.2.1.38"/>
    </reaction>
</comment>
<evidence type="ECO:0000313" key="11">
    <source>
        <dbReference type="Proteomes" id="UP000799092"/>
    </source>
</evidence>
<keyword evidence="2 7" id="KW-0055">Arginine biosynthesis</keyword>
<keyword evidence="4 7" id="KW-0521">NADP</keyword>
<dbReference type="InterPro" id="IPR023013">
    <property type="entry name" value="AGPR_AS"/>
</dbReference>
<dbReference type="EC" id="1.2.1.38" evidence="7"/>
<proteinExistence type="inferred from homology"/>
<feature type="domain" description="Semialdehyde dehydrogenase NAD-binding" evidence="9">
    <location>
        <begin position="2"/>
        <end position="141"/>
    </location>
</feature>
<dbReference type="SMART" id="SM00859">
    <property type="entry name" value="Semialdhyde_dh"/>
    <property type="match status" value="1"/>
</dbReference>
<sequence length="345" mass="38199">MKIAIIGGTGYGAVELVRFLNNHPYAELKAIVSHSQSGVELSDVYPHTTDLINIKMEELDIDALSEVIDLVFFATPSNISKGIIPSFIEKGVKCIDLSGDFRLKSPDAYQKWYQSSPADQNYIDKAVYGLSEIYEEQVKGASLIANPGCFPTATLLALIPVMEQGFTDNNSIIIDAKTGVSGAGRSLSLNVHYSETNDNLKAYKLGEHKHIPEIEQTLQEQSGEDIQVTFSTHLVPMTRGIMSTIYIDLTETKSTADIIDIYKEYYKNHPFVRIRPEGTLPTTKEVYGSNYCDIGFHSDQRTGKLIIISVIDNLVKGASGQAIQNMNLLYGWDVTTGLNYLPIYP</sequence>
<feature type="active site" evidence="7 8">
    <location>
        <position position="149"/>
    </location>
</feature>
<dbReference type="InterPro" id="IPR000706">
    <property type="entry name" value="AGPR_type-1"/>
</dbReference>
<comment type="subcellular location">
    <subcellularLocation>
        <location evidence="7">Cytoplasm</location>
    </subcellularLocation>
</comment>
<dbReference type="Proteomes" id="UP000799092">
    <property type="component" value="Unassembled WGS sequence"/>
</dbReference>
<protein>
    <recommendedName>
        <fullName evidence="7">N-acetyl-gamma-glutamyl-phosphate reductase</fullName>
        <shortName evidence="7">AGPR</shortName>
        <ecNumber evidence="7">1.2.1.38</ecNumber>
    </recommendedName>
    <alternativeName>
        <fullName evidence="7">N-acetyl-glutamate semialdehyde dehydrogenase</fullName>
        <shortName evidence="7">NAGSA dehydrogenase</shortName>
    </alternativeName>
</protein>
<organism evidence="10 11">
    <name type="scientific">Aquibacillus halophilus</name>
    <dbReference type="NCBI Taxonomy" id="930132"/>
    <lineage>
        <taxon>Bacteria</taxon>
        <taxon>Bacillati</taxon>
        <taxon>Bacillota</taxon>
        <taxon>Bacilli</taxon>
        <taxon>Bacillales</taxon>
        <taxon>Bacillaceae</taxon>
        <taxon>Aquibacillus</taxon>
    </lineage>
</organism>
<dbReference type="GO" id="GO:0003942">
    <property type="term" value="F:N-acetyl-gamma-glutamyl-phosphate reductase activity"/>
    <property type="evidence" value="ECO:0007669"/>
    <property type="project" value="UniProtKB-UniRule"/>
</dbReference>
<dbReference type="HAMAP" id="MF_00150">
    <property type="entry name" value="ArgC_type1"/>
    <property type="match status" value="1"/>
</dbReference>
<dbReference type="SUPFAM" id="SSF55347">
    <property type="entry name" value="Glyceraldehyde-3-phosphate dehydrogenase-like, C-terminal domain"/>
    <property type="match status" value="1"/>
</dbReference>
<accession>A0A6A8DEX6</accession>
<evidence type="ECO:0000256" key="4">
    <source>
        <dbReference type="ARBA" id="ARBA00022857"/>
    </source>
</evidence>
<dbReference type="InterPro" id="IPR000534">
    <property type="entry name" value="Semialdehyde_DH_NAD-bd"/>
</dbReference>
<reference evidence="10" key="1">
    <citation type="submission" date="2019-11" db="EMBL/GenBank/DDBJ databases">
        <authorList>
            <person name="Li J."/>
        </authorList>
    </citation>
    <scope>NUCLEOTIDE SEQUENCE</scope>
    <source>
        <strain evidence="10">B6B</strain>
    </source>
</reference>
<name>A0A6A8DEX6_9BACI</name>
<dbReference type="Gene3D" id="3.40.50.720">
    <property type="entry name" value="NAD(P)-binding Rossmann-like Domain"/>
    <property type="match status" value="1"/>
</dbReference>
<comment type="pathway">
    <text evidence="1 7">Amino-acid biosynthesis; L-arginine biosynthesis; N(2)-acetyl-L-ornithine from L-glutamate: step 3/4.</text>
</comment>
<comment type="caution">
    <text evidence="10">The sequence shown here is derived from an EMBL/GenBank/DDBJ whole genome shotgun (WGS) entry which is preliminary data.</text>
</comment>
<dbReference type="GO" id="GO:0006526">
    <property type="term" value="P:L-arginine biosynthetic process"/>
    <property type="evidence" value="ECO:0007669"/>
    <property type="project" value="UniProtKB-UniRule"/>
</dbReference>
<dbReference type="InterPro" id="IPR058924">
    <property type="entry name" value="AGPR_dimerisation_dom"/>
</dbReference>
<dbReference type="Pfam" id="PF01118">
    <property type="entry name" value="Semialdhyde_dh"/>
    <property type="match status" value="1"/>
</dbReference>
<dbReference type="InterPro" id="IPR050085">
    <property type="entry name" value="AGPR"/>
</dbReference>
<dbReference type="NCBIfam" id="TIGR01850">
    <property type="entry name" value="argC"/>
    <property type="match status" value="1"/>
</dbReference>
<keyword evidence="11" id="KW-1185">Reference proteome</keyword>
<comment type="function">
    <text evidence="7">Catalyzes the NADPH-dependent reduction of N-acetyl-5-glutamyl phosphate to yield N-acetyl-L-glutamate 5-semialdehyde.</text>
</comment>
<dbReference type="AlphaFoldDB" id="A0A6A8DEX6"/>
<dbReference type="Gene3D" id="3.30.360.10">
    <property type="entry name" value="Dihydrodipicolinate Reductase, domain 2"/>
    <property type="match status" value="1"/>
</dbReference>
<gene>
    <name evidence="7" type="primary">argC</name>
    <name evidence="10" type="ORF">GH741_16565</name>
</gene>
<evidence type="ECO:0000256" key="3">
    <source>
        <dbReference type="ARBA" id="ARBA00022605"/>
    </source>
</evidence>
<keyword evidence="5 7" id="KW-0560">Oxidoreductase</keyword>
<evidence type="ECO:0000259" key="9">
    <source>
        <dbReference type="SMART" id="SM00859"/>
    </source>
</evidence>
<dbReference type="GO" id="GO:0005737">
    <property type="term" value="C:cytoplasm"/>
    <property type="evidence" value="ECO:0007669"/>
    <property type="project" value="UniProtKB-SubCell"/>
</dbReference>
<dbReference type="CDD" id="cd23934">
    <property type="entry name" value="AGPR_1_C"/>
    <property type="match status" value="1"/>
</dbReference>
<dbReference type="Pfam" id="PF22698">
    <property type="entry name" value="Semialdhyde_dhC_1"/>
    <property type="match status" value="1"/>
</dbReference>
<dbReference type="PROSITE" id="PS01224">
    <property type="entry name" value="ARGC"/>
    <property type="match status" value="1"/>
</dbReference>
<evidence type="ECO:0000313" key="10">
    <source>
        <dbReference type="EMBL" id="MRH44258.1"/>
    </source>
</evidence>
<keyword evidence="7" id="KW-0963">Cytoplasm</keyword>
<evidence type="ECO:0000256" key="6">
    <source>
        <dbReference type="ARBA" id="ARBA00050557"/>
    </source>
</evidence>
<dbReference type="EMBL" id="WJNG01000015">
    <property type="protein sequence ID" value="MRH44258.1"/>
    <property type="molecule type" value="Genomic_DNA"/>
</dbReference>
<dbReference type="GO" id="GO:0051287">
    <property type="term" value="F:NAD binding"/>
    <property type="evidence" value="ECO:0007669"/>
    <property type="project" value="InterPro"/>
</dbReference>
<evidence type="ECO:0000256" key="1">
    <source>
        <dbReference type="ARBA" id="ARBA00004862"/>
    </source>
</evidence>